<evidence type="ECO:0000256" key="1">
    <source>
        <dbReference type="ARBA" id="ARBA00023015"/>
    </source>
</evidence>
<dbReference type="Proteomes" id="UP000051835">
    <property type="component" value="Unassembled WGS sequence"/>
</dbReference>
<keyword evidence="1" id="KW-0805">Transcription regulation</keyword>
<dbReference type="InterPro" id="IPR036390">
    <property type="entry name" value="WH_DNA-bd_sf"/>
</dbReference>
<evidence type="ECO:0000256" key="2">
    <source>
        <dbReference type="ARBA" id="ARBA00023125"/>
    </source>
</evidence>
<dbReference type="Pfam" id="PF01047">
    <property type="entry name" value="MarR"/>
    <property type="match status" value="1"/>
</dbReference>
<dbReference type="RefSeq" id="WP_082605161.1">
    <property type="nucleotide sequence ID" value="NZ_AZFC01000028.1"/>
</dbReference>
<dbReference type="InterPro" id="IPR036388">
    <property type="entry name" value="WH-like_DNA-bd_sf"/>
</dbReference>
<dbReference type="PROSITE" id="PS50995">
    <property type="entry name" value="HTH_MARR_2"/>
    <property type="match status" value="1"/>
</dbReference>
<gene>
    <name evidence="5" type="ORF">FD37_GL002392</name>
</gene>
<dbReference type="PATRIC" id="fig|1423805.4.peg.2461"/>
<dbReference type="SUPFAM" id="SSF46785">
    <property type="entry name" value="Winged helix' DNA-binding domain"/>
    <property type="match status" value="1"/>
</dbReference>
<dbReference type="Gene3D" id="1.10.10.10">
    <property type="entry name" value="Winged helix-like DNA-binding domain superfamily/Winged helix DNA-binding domain"/>
    <property type="match status" value="1"/>
</dbReference>
<dbReference type="PANTHER" id="PTHR42756">
    <property type="entry name" value="TRANSCRIPTIONAL REGULATOR, MARR"/>
    <property type="match status" value="1"/>
</dbReference>
<dbReference type="GO" id="GO:0003677">
    <property type="term" value="F:DNA binding"/>
    <property type="evidence" value="ECO:0007669"/>
    <property type="project" value="UniProtKB-KW"/>
</dbReference>
<dbReference type="AlphaFoldDB" id="A0A0R1QZY3"/>
<dbReference type="EMBL" id="AZFC01000028">
    <property type="protein sequence ID" value="KRL47522.1"/>
    <property type="molecule type" value="Genomic_DNA"/>
</dbReference>
<keyword evidence="2" id="KW-0238">DNA-binding</keyword>
<keyword evidence="3" id="KW-0804">Transcription</keyword>
<feature type="domain" description="HTH marR-type" evidence="4">
    <location>
        <begin position="1"/>
        <end position="133"/>
    </location>
</feature>
<protein>
    <submittedName>
        <fullName evidence="5">Transcriptional regulator</fullName>
    </submittedName>
</protein>
<dbReference type="InterPro" id="IPR000835">
    <property type="entry name" value="HTH_MarR-typ"/>
</dbReference>
<comment type="caution">
    <text evidence="5">The sequence shown here is derived from an EMBL/GenBank/DDBJ whole genome shotgun (WGS) entry which is preliminary data.</text>
</comment>
<evidence type="ECO:0000313" key="6">
    <source>
        <dbReference type="Proteomes" id="UP000051835"/>
    </source>
</evidence>
<reference evidence="5 6" key="1">
    <citation type="journal article" date="2015" name="Genome Announc.">
        <title>Expanding the biotechnology potential of lactobacilli through comparative genomics of 213 strains and associated genera.</title>
        <authorList>
            <person name="Sun Z."/>
            <person name="Harris H.M."/>
            <person name="McCann A."/>
            <person name="Guo C."/>
            <person name="Argimon S."/>
            <person name="Zhang W."/>
            <person name="Yang X."/>
            <person name="Jeffery I.B."/>
            <person name="Cooney J.C."/>
            <person name="Kagawa T.F."/>
            <person name="Liu W."/>
            <person name="Song Y."/>
            <person name="Salvetti E."/>
            <person name="Wrobel A."/>
            <person name="Rasinkangas P."/>
            <person name="Parkhill J."/>
            <person name="Rea M.C."/>
            <person name="O'Sullivan O."/>
            <person name="Ritari J."/>
            <person name="Douillard F.P."/>
            <person name="Paul Ross R."/>
            <person name="Yang R."/>
            <person name="Briner A.E."/>
            <person name="Felis G.E."/>
            <person name="de Vos W.M."/>
            <person name="Barrangou R."/>
            <person name="Klaenhammer T.R."/>
            <person name="Caufield P.W."/>
            <person name="Cui Y."/>
            <person name="Zhang H."/>
            <person name="O'Toole P.W."/>
        </authorList>
    </citation>
    <scope>NUCLEOTIDE SEQUENCE [LARGE SCALE GENOMIC DNA]</scope>
    <source>
        <strain evidence="5 6">DSM 15429</strain>
    </source>
</reference>
<evidence type="ECO:0000259" key="4">
    <source>
        <dbReference type="PROSITE" id="PS50995"/>
    </source>
</evidence>
<name>A0A0R1QZY3_9LACO</name>
<sequence>MQNAFRSIGLIARATSIMGNRLFTPKNLQANQFLYLLRILENPGITQADLATQLHVDPSTCLRAVRKLSAGGYLTREADPTNQRRKRLVPTAKAQADAAQLHGYEQALLTVGTQDFTPGERLMLQELLARVAANIEGLNDDPDRLMATVKRAPHEN</sequence>
<evidence type="ECO:0000256" key="3">
    <source>
        <dbReference type="ARBA" id="ARBA00023163"/>
    </source>
</evidence>
<dbReference type="GO" id="GO:0003700">
    <property type="term" value="F:DNA-binding transcription factor activity"/>
    <property type="evidence" value="ECO:0007669"/>
    <property type="project" value="InterPro"/>
</dbReference>
<accession>A0A0R1QZY3</accession>
<evidence type="ECO:0000313" key="5">
    <source>
        <dbReference type="EMBL" id="KRL47522.1"/>
    </source>
</evidence>
<dbReference type="PANTHER" id="PTHR42756:SF2">
    <property type="entry name" value="MARR FAMILY REGULATORY PROTEIN"/>
    <property type="match status" value="1"/>
</dbReference>
<dbReference type="SMART" id="SM00347">
    <property type="entry name" value="HTH_MARR"/>
    <property type="match status" value="1"/>
</dbReference>
<proteinExistence type="predicted"/>
<organism evidence="5 6">
    <name type="scientific">Levilactobacillus spicheri DSM 15429</name>
    <dbReference type="NCBI Taxonomy" id="1423805"/>
    <lineage>
        <taxon>Bacteria</taxon>
        <taxon>Bacillati</taxon>
        <taxon>Bacillota</taxon>
        <taxon>Bacilli</taxon>
        <taxon>Lactobacillales</taxon>
        <taxon>Lactobacillaceae</taxon>
        <taxon>Levilactobacillus</taxon>
    </lineage>
</organism>